<keyword evidence="14" id="KW-1185">Reference proteome</keyword>
<evidence type="ECO:0000313" key="13">
    <source>
        <dbReference type="EMBL" id="KYM93353.1"/>
    </source>
</evidence>
<dbReference type="InterPro" id="IPR002219">
    <property type="entry name" value="PKC_DAG/PE"/>
</dbReference>
<feature type="compositionally biased region" description="Polar residues" evidence="10">
    <location>
        <begin position="381"/>
        <end position="392"/>
    </location>
</feature>
<keyword evidence="2" id="KW-0479">Metal-binding</keyword>
<dbReference type="GO" id="GO:0005524">
    <property type="term" value="F:ATP binding"/>
    <property type="evidence" value="ECO:0007669"/>
    <property type="project" value="UniProtKB-UniRule"/>
</dbReference>
<feature type="compositionally biased region" description="Low complexity" evidence="10">
    <location>
        <begin position="624"/>
        <end position="633"/>
    </location>
</feature>
<evidence type="ECO:0000256" key="6">
    <source>
        <dbReference type="ARBA" id="ARBA00022840"/>
    </source>
</evidence>
<dbReference type="InterPro" id="IPR000719">
    <property type="entry name" value="Prot_kinase_dom"/>
</dbReference>
<dbReference type="STRING" id="520822.A0A195BZL7"/>
<dbReference type="InterPro" id="IPR051681">
    <property type="entry name" value="Ser/Thr_Kinases-Pseudokinases"/>
</dbReference>
<sequence length="1044" mass="118829">MPIHKQNSVYIDLVSTESLIWIRIVVWLYGGSVTINDWGRDIKSSRRYVCQVKAHTDENPRIRLAVARGMAAYGNVEKVRRAMDVAQTMINLAADQLDDLRSQCSVNAPLTQKEIRQMEAKLIKLYSKQLAAKAKLADSLPSDMIQYPLLEQWLRVVGLTEDSIQMICSKVNTIEALKEKSELELKGMLNENCIYYKEECRRLCKALDILWQYTDILIRGGTEKNDSDLYWDSWDSLRKEICPKPILSRTTRCSIPSESSIPYHNNNNDVLVPTSAISTSFSISSNPPCMSLPKRELEYEVKPLPPEVKTPPPCRKHLISVQKRPLQSEVLPLAKSKSHESQLANRRLANIIQFDNDDISFSFRNNSSIEKNNDPIRRNLSAEQNLDCGTTDSAKEESPLSSNSSPIKSPIKSPLSIKSPVELPTELPFNHLKSSIKSPIKSPVKSPVKSFVRSHFKSPPPPPICTTNPESDDNLEGAGTSLQVPNSPSTPGSSRGMSHAITHRFTKCFNMMTVCDYCERPVFVNTLRCKECKYRCHPECLSKVPSSCGIPRKFVAAFKRSIQSLQHSLNVSPVLKRTGMTSSNNVDLLPPLNRKDRRRSYTQSSTNIPVHGDSNLNTFSHNRSTPSSPALLSTTVSHSTHSFLKQFHFPDVMIKKEALSGKLHEKRYKSESAISNDNRRKNDMDDTSDSEVSKRVDSQESLSSDSEIVENPCHWPRQNSVLMQEWDILYSELKVRNLIGKGRFATVYRGFWHGDTAIKILNMSYYSEDEKTLETFRLEARIYNYVATYRIARHDNIILFLGVCTKPPQLTLVTSLSRGISLYTCLHIRKDRFTLSEINSIAQQICQYYVNILKITLIYKKGMKYLHSRDIIHKDLRSKNVFVENGKVVISDFGLFNITKLCHGNRKGEPLNIPPGWLCYLAPEIVRKLKPLNRGQDKLPYSVESDVYAFGTIWYELLCGEWPFRGQPTEAIIWQVGKGMKQSLSYLQASRDVKDVLMYCWSYHAKKRLDFIEIITLLKRLSRKKLARSSSNPTNCTRSAESMF</sequence>
<dbReference type="FunFam" id="1.10.510.10:FF:000107">
    <property type="entry name" value="kinase suppressor of Ras 1"/>
    <property type="match status" value="1"/>
</dbReference>
<dbReference type="FunFam" id="3.30.200.20:FF:000034">
    <property type="entry name" value="Kinase suppressor of Ras 1"/>
    <property type="match status" value="1"/>
</dbReference>
<dbReference type="GO" id="GO:0046872">
    <property type="term" value="F:metal ion binding"/>
    <property type="evidence" value="ECO:0007669"/>
    <property type="project" value="UniProtKB-KW"/>
</dbReference>
<comment type="catalytic activity">
    <reaction evidence="7">
        <text>L-threonyl-[protein] + ATP = O-phospho-L-threonyl-[protein] + ADP + H(+)</text>
        <dbReference type="Rhea" id="RHEA:46608"/>
        <dbReference type="Rhea" id="RHEA-COMP:11060"/>
        <dbReference type="Rhea" id="RHEA-COMP:11605"/>
        <dbReference type="ChEBI" id="CHEBI:15378"/>
        <dbReference type="ChEBI" id="CHEBI:30013"/>
        <dbReference type="ChEBI" id="CHEBI:30616"/>
        <dbReference type="ChEBI" id="CHEBI:61977"/>
        <dbReference type="ChEBI" id="CHEBI:456216"/>
        <dbReference type="EC" id="2.7.11.1"/>
    </reaction>
</comment>
<dbReference type="InterPro" id="IPR001245">
    <property type="entry name" value="Ser-Thr/Tyr_kinase_cat_dom"/>
</dbReference>
<dbReference type="Gene3D" id="1.10.510.10">
    <property type="entry name" value="Transferase(Phosphotransferase) domain 1"/>
    <property type="match status" value="1"/>
</dbReference>
<evidence type="ECO:0000256" key="2">
    <source>
        <dbReference type="ARBA" id="ARBA00022723"/>
    </source>
</evidence>
<protein>
    <submittedName>
        <fullName evidence="13">Kinase suppressor of Ras 2</fullName>
    </submittedName>
</protein>
<dbReference type="Proteomes" id="UP000078540">
    <property type="component" value="Unassembled WGS sequence"/>
</dbReference>
<gene>
    <name evidence="13" type="ORF">ALC53_00290</name>
</gene>
<dbReference type="AlphaFoldDB" id="A0A195BZL7"/>
<dbReference type="InterPro" id="IPR017441">
    <property type="entry name" value="Protein_kinase_ATP_BS"/>
</dbReference>
<dbReference type="SUPFAM" id="SSF57889">
    <property type="entry name" value="Cysteine-rich domain"/>
    <property type="match status" value="1"/>
</dbReference>
<dbReference type="PROSITE" id="PS00107">
    <property type="entry name" value="PROTEIN_KINASE_ATP"/>
    <property type="match status" value="1"/>
</dbReference>
<dbReference type="Gene3D" id="6.10.140.1120">
    <property type="match status" value="1"/>
</dbReference>
<feature type="compositionally biased region" description="Polar residues" evidence="10">
    <location>
        <begin position="480"/>
        <end position="496"/>
    </location>
</feature>
<dbReference type="InterPro" id="IPR046861">
    <property type="entry name" value="SAM_KSR1_N"/>
</dbReference>
<dbReference type="InterPro" id="IPR046933">
    <property type="entry name" value="SAM_KSR1_N_sf"/>
</dbReference>
<dbReference type="Pfam" id="PF20406">
    <property type="entry name" value="SAM_KSR1_N"/>
    <property type="match status" value="1"/>
</dbReference>
<keyword evidence="5" id="KW-0862">Zinc</keyword>
<name>A0A195BZL7_9HYME</name>
<reference evidence="13 14" key="1">
    <citation type="submission" date="2015-09" db="EMBL/GenBank/DDBJ databases">
        <title>Atta colombica WGS genome.</title>
        <authorList>
            <person name="Nygaard S."/>
            <person name="Hu H."/>
            <person name="Boomsma J."/>
            <person name="Zhang G."/>
        </authorList>
    </citation>
    <scope>NUCLEOTIDE SEQUENCE [LARGE SCALE GENOMIC DNA]</scope>
    <source>
        <strain evidence="13">Treedump-2</strain>
        <tissue evidence="13">Whole body</tissue>
    </source>
</reference>
<dbReference type="Gene3D" id="3.30.200.20">
    <property type="entry name" value="Phosphorylase Kinase, domain 1"/>
    <property type="match status" value="1"/>
</dbReference>
<dbReference type="Gene3D" id="3.30.60.20">
    <property type="match status" value="1"/>
</dbReference>
<feature type="region of interest" description="Disordered" evidence="10">
    <location>
        <begin position="582"/>
        <end position="633"/>
    </location>
</feature>
<dbReference type="InterPro" id="IPR046349">
    <property type="entry name" value="C1-like_sf"/>
</dbReference>
<dbReference type="PANTHER" id="PTHR44329">
    <property type="entry name" value="SERINE/THREONINE-PROTEIN KINASE TNNI3K-RELATED"/>
    <property type="match status" value="1"/>
</dbReference>
<keyword evidence="3 9" id="KW-0547">Nucleotide-binding</keyword>
<dbReference type="Pfam" id="PF13543">
    <property type="entry name" value="SAM_KSR1"/>
    <property type="match status" value="1"/>
</dbReference>
<dbReference type="EMBL" id="KQ976394">
    <property type="protein sequence ID" value="KYM93353.1"/>
    <property type="molecule type" value="Genomic_DNA"/>
</dbReference>
<proteinExistence type="predicted"/>
<dbReference type="PROSITE" id="PS50011">
    <property type="entry name" value="PROTEIN_KINASE_DOM"/>
    <property type="match status" value="1"/>
</dbReference>
<dbReference type="PROSITE" id="PS00479">
    <property type="entry name" value="ZF_DAG_PE_1"/>
    <property type="match status" value="1"/>
</dbReference>
<accession>A0A195BZL7</accession>
<dbReference type="Gene3D" id="1.10.150.50">
    <property type="entry name" value="Transcription Factor, Ets-1"/>
    <property type="match status" value="1"/>
</dbReference>
<dbReference type="InterPro" id="IPR008266">
    <property type="entry name" value="Tyr_kinase_AS"/>
</dbReference>
<evidence type="ECO:0000256" key="4">
    <source>
        <dbReference type="ARBA" id="ARBA00022777"/>
    </source>
</evidence>
<dbReference type="PROSITE" id="PS00109">
    <property type="entry name" value="PROTEIN_KINASE_TYR"/>
    <property type="match status" value="1"/>
</dbReference>
<dbReference type="PANTHER" id="PTHR44329:SF253">
    <property type="entry name" value="KINASE SUPPRESSOR OF RAS 2"/>
    <property type="match status" value="1"/>
</dbReference>
<dbReference type="InterPro" id="IPR013761">
    <property type="entry name" value="SAM/pointed_sf"/>
</dbReference>
<dbReference type="InterPro" id="IPR025561">
    <property type="entry name" value="KSR_SAM-like_dom"/>
</dbReference>
<evidence type="ECO:0000256" key="9">
    <source>
        <dbReference type="PROSITE-ProRule" id="PRU10141"/>
    </source>
</evidence>
<evidence type="ECO:0000313" key="14">
    <source>
        <dbReference type="Proteomes" id="UP000078540"/>
    </source>
</evidence>
<evidence type="ECO:0000259" key="12">
    <source>
        <dbReference type="PROSITE" id="PS50081"/>
    </source>
</evidence>
<keyword evidence="4 13" id="KW-0418">Kinase</keyword>
<evidence type="ECO:0000256" key="5">
    <source>
        <dbReference type="ARBA" id="ARBA00022833"/>
    </source>
</evidence>
<dbReference type="Pfam" id="PF07714">
    <property type="entry name" value="PK_Tyr_Ser-Thr"/>
    <property type="match status" value="1"/>
</dbReference>
<dbReference type="Pfam" id="PF00130">
    <property type="entry name" value="C1_1"/>
    <property type="match status" value="1"/>
</dbReference>
<feature type="binding site" evidence="9">
    <location>
        <position position="759"/>
    </location>
    <ligand>
        <name>ATP</name>
        <dbReference type="ChEBI" id="CHEBI:30616"/>
    </ligand>
</feature>
<dbReference type="SMART" id="SM00109">
    <property type="entry name" value="C1"/>
    <property type="match status" value="1"/>
</dbReference>
<comment type="catalytic activity">
    <reaction evidence="8">
        <text>L-seryl-[protein] + ATP = O-phospho-L-seryl-[protein] + ADP + H(+)</text>
        <dbReference type="Rhea" id="RHEA:17989"/>
        <dbReference type="Rhea" id="RHEA-COMP:9863"/>
        <dbReference type="Rhea" id="RHEA-COMP:11604"/>
        <dbReference type="ChEBI" id="CHEBI:15378"/>
        <dbReference type="ChEBI" id="CHEBI:29999"/>
        <dbReference type="ChEBI" id="CHEBI:30616"/>
        <dbReference type="ChEBI" id="CHEBI:83421"/>
        <dbReference type="ChEBI" id="CHEBI:456216"/>
        <dbReference type="EC" id="2.7.11.1"/>
    </reaction>
</comment>
<feature type="compositionally biased region" description="Low complexity" evidence="10">
    <location>
        <begin position="399"/>
        <end position="413"/>
    </location>
</feature>
<feature type="domain" description="Phorbol-ester/DAG-type" evidence="12">
    <location>
        <begin position="502"/>
        <end position="548"/>
    </location>
</feature>
<dbReference type="GO" id="GO:0004674">
    <property type="term" value="F:protein serine/threonine kinase activity"/>
    <property type="evidence" value="ECO:0007669"/>
    <property type="project" value="UniProtKB-EC"/>
</dbReference>
<feature type="compositionally biased region" description="Polar residues" evidence="10">
    <location>
        <begin position="601"/>
        <end position="623"/>
    </location>
</feature>
<evidence type="ECO:0000256" key="8">
    <source>
        <dbReference type="ARBA" id="ARBA00048679"/>
    </source>
</evidence>
<keyword evidence="6 9" id="KW-0067">ATP-binding</keyword>
<feature type="region of interest" description="Disordered" evidence="10">
    <location>
        <begin position="364"/>
        <end position="413"/>
    </location>
</feature>
<feature type="domain" description="Protein kinase" evidence="11">
    <location>
        <begin position="733"/>
        <end position="1021"/>
    </location>
</feature>
<evidence type="ECO:0000256" key="1">
    <source>
        <dbReference type="ARBA" id="ARBA00022679"/>
    </source>
</evidence>
<dbReference type="PROSITE" id="PS50081">
    <property type="entry name" value="ZF_DAG_PE_2"/>
    <property type="match status" value="1"/>
</dbReference>
<organism evidence="13 14">
    <name type="scientific">Atta colombica</name>
    <dbReference type="NCBI Taxonomy" id="520822"/>
    <lineage>
        <taxon>Eukaryota</taxon>
        <taxon>Metazoa</taxon>
        <taxon>Ecdysozoa</taxon>
        <taxon>Arthropoda</taxon>
        <taxon>Hexapoda</taxon>
        <taxon>Insecta</taxon>
        <taxon>Pterygota</taxon>
        <taxon>Neoptera</taxon>
        <taxon>Endopterygota</taxon>
        <taxon>Hymenoptera</taxon>
        <taxon>Apocrita</taxon>
        <taxon>Aculeata</taxon>
        <taxon>Formicoidea</taxon>
        <taxon>Formicidae</taxon>
        <taxon>Myrmicinae</taxon>
        <taxon>Atta</taxon>
    </lineage>
</organism>
<dbReference type="InterPro" id="IPR011009">
    <property type="entry name" value="Kinase-like_dom_sf"/>
</dbReference>
<feature type="region of interest" description="Disordered" evidence="10">
    <location>
        <begin position="665"/>
        <end position="709"/>
    </location>
</feature>
<keyword evidence="1" id="KW-0808">Transferase</keyword>
<evidence type="ECO:0000256" key="7">
    <source>
        <dbReference type="ARBA" id="ARBA00047899"/>
    </source>
</evidence>
<dbReference type="CDD" id="cd20812">
    <property type="entry name" value="C1_KSR"/>
    <property type="match status" value="1"/>
</dbReference>
<feature type="region of interest" description="Disordered" evidence="10">
    <location>
        <begin position="451"/>
        <end position="497"/>
    </location>
</feature>
<dbReference type="SUPFAM" id="SSF56112">
    <property type="entry name" value="Protein kinase-like (PK-like)"/>
    <property type="match status" value="1"/>
</dbReference>
<evidence type="ECO:0000259" key="11">
    <source>
        <dbReference type="PROSITE" id="PS50011"/>
    </source>
</evidence>
<evidence type="ECO:0000256" key="3">
    <source>
        <dbReference type="ARBA" id="ARBA00022741"/>
    </source>
</evidence>
<evidence type="ECO:0000256" key="10">
    <source>
        <dbReference type="SAM" id="MobiDB-lite"/>
    </source>
</evidence>